<reference evidence="1 2" key="1">
    <citation type="journal article" date="2015" name="Nature">
        <title>rRNA introns, odd ribosomes, and small enigmatic genomes across a large radiation of phyla.</title>
        <authorList>
            <person name="Brown C.T."/>
            <person name="Hug L.A."/>
            <person name="Thomas B.C."/>
            <person name="Sharon I."/>
            <person name="Castelle C.J."/>
            <person name="Singh A."/>
            <person name="Wilkins M.J."/>
            <person name="Williams K.H."/>
            <person name="Banfield J.F."/>
        </authorList>
    </citation>
    <scope>NUCLEOTIDE SEQUENCE [LARGE SCALE GENOMIC DNA]</scope>
</reference>
<dbReference type="AlphaFoldDB" id="A0A0G1UBA7"/>
<dbReference type="Proteomes" id="UP000034956">
    <property type="component" value="Unassembled WGS sequence"/>
</dbReference>
<evidence type="ECO:0000313" key="1">
    <source>
        <dbReference type="EMBL" id="KKU91397.1"/>
    </source>
</evidence>
<accession>A0A0G1UBA7</accession>
<comment type="caution">
    <text evidence="1">The sequence shown here is derived from an EMBL/GenBank/DDBJ whole genome shotgun (WGS) entry which is preliminary data.</text>
</comment>
<sequence length="132" mass="15092">MVRIKNFQESLEKDLARLTAEIKEQRERMAVDDLPERDLVKQSIRSFAAAQTPARPPVTEDTVSNPALPSYLQVSDPKVKLEVEKLVDLVFRENLEKAVREAKKQSPFIEDAFHDALVDKLLPELKKRGVLK</sequence>
<name>A0A0G1UBA7_9BACT</name>
<dbReference type="EMBL" id="LCPF01000001">
    <property type="protein sequence ID" value="KKU91397.1"/>
    <property type="molecule type" value="Genomic_DNA"/>
</dbReference>
<organism evidence="1 2">
    <name type="scientific">Candidatus Jorgensenbacteria bacterium GW2011_GWA1_48_11</name>
    <dbReference type="NCBI Taxonomy" id="1618660"/>
    <lineage>
        <taxon>Bacteria</taxon>
        <taxon>Candidatus Joergenseniibacteriota</taxon>
    </lineage>
</organism>
<evidence type="ECO:0000313" key="2">
    <source>
        <dbReference type="Proteomes" id="UP000034956"/>
    </source>
</evidence>
<protein>
    <submittedName>
        <fullName evidence="1">Uncharacterized protein</fullName>
    </submittedName>
</protein>
<gene>
    <name evidence="1" type="ORF">UY23_C0001G0002</name>
</gene>
<proteinExistence type="predicted"/>